<name>A0A327QT58_9BACT</name>
<proteinExistence type="predicted"/>
<accession>A0A327QT58</accession>
<evidence type="ECO:0000313" key="1">
    <source>
        <dbReference type="EMBL" id="RAJ06882.1"/>
    </source>
</evidence>
<evidence type="ECO:0000313" key="2">
    <source>
        <dbReference type="Proteomes" id="UP000249547"/>
    </source>
</evidence>
<dbReference type="EMBL" id="QLLL01000003">
    <property type="protein sequence ID" value="RAJ06882.1"/>
    <property type="molecule type" value="Genomic_DNA"/>
</dbReference>
<comment type="caution">
    <text evidence="1">The sequence shown here is derived from an EMBL/GenBank/DDBJ whole genome shotgun (WGS) entry which is preliminary data.</text>
</comment>
<dbReference type="AlphaFoldDB" id="A0A327QT58"/>
<dbReference type="RefSeq" id="WP_111597464.1">
    <property type="nucleotide sequence ID" value="NZ_QLLL01000003.1"/>
</dbReference>
<reference evidence="1 2" key="1">
    <citation type="submission" date="2018-06" db="EMBL/GenBank/DDBJ databases">
        <title>Genomic Encyclopedia of Archaeal and Bacterial Type Strains, Phase II (KMG-II): from individual species to whole genera.</title>
        <authorList>
            <person name="Goeker M."/>
        </authorList>
    </citation>
    <scope>NUCLEOTIDE SEQUENCE [LARGE SCALE GENOMIC DNA]</scope>
    <source>
        <strain evidence="1 2">DSM 23857</strain>
    </source>
</reference>
<gene>
    <name evidence="1" type="ORF">LX64_02010</name>
</gene>
<dbReference type="OrthoDB" id="1348627at2"/>
<protein>
    <submittedName>
        <fullName evidence="1">Uncharacterized protein</fullName>
    </submittedName>
</protein>
<organism evidence="1 2">
    <name type="scientific">Chitinophaga skermanii</name>
    <dbReference type="NCBI Taxonomy" id="331697"/>
    <lineage>
        <taxon>Bacteria</taxon>
        <taxon>Pseudomonadati</taxon>
        <taxon>Bacteroidota</taxon>
        <taxon>Chitinophagia</taxon>
        <taxon>Chitinophagales</taxon>
        <taxon>Chitinophagaceae</taxon>
        <taxon>Chitinophaga</taxon>
    </lineage>
</organism>
<dbReference type="Proteomes" id="UP000249547">
    <property type="component" value="Unassembled WGS sequence"/>
</dbReference>
<keyword evidence="2" id="KW-1185">Reference proteome</keyword>
<sequence>MVENIRTIARKICLHLDPVIGRRKHAYRNYTATELYVYDQGGNKGVRVTHEKRMGSFAIKNPVGKVFAIIKVDHYFINNKHKKCDFILVTNNLVYFIELKNGATGNRGKLRKKAIIQIVATVEQLKNTGLDIFDLVEEVNGVISKNARESKTSLSSKKNKIFATIKQNEIGIIECNEIII</sequence>